<dbReference type="OrthoDB" id="5288719at2"/>
<dbReference type="Gene3D" id="3.30.230.10">
    <property type="match status" value="1"/>
</dbReference>
<dbReference type="SUPFAM" id="SSF55060">
    <property type="entry name" value="GHMP Kinase, C-terminal domain"/>
    <property type="match status" value="1"/>
</dbReference>
<sequence>MEQTFYSHGKLLLTAEYLVLDGAKALALPSKMGQFLHVKTIPKPQIIWTSFDADNSVWFQDILPFEAIINSQADANSEPSIKQTLLAILHEAYKLNPLFLSEKNGYEVQTTLTFSRHWGLGTSSTLINNIAQWTQTDAYLLLQNSFGGSGYDIACAKHKQPIVYELQHGNPKVTPVLFRPHFTANIYFLYLNQKQSSKTAIANYRKKQHDLDDEVPKINQITQSLLEANDLNHFANLLEKHENLMSTILEIQTVKEYLFADFDGVVKSLGAWGGDFVMVVCRQNPAAYFKAKGYPVLIPYDNMIL</sequence>
<dbReference type="InterPro" id="IPR014721">
    <property type="entry name" value="Ribsml_uS5_D2-typ_fold_subgr"/>
</dbReference>
<dbReference type="InterPro" id="IPR047765">
    <property type="entry name" value="GHMP_GYDIA-like"/>
</dbReference>
<dbReference type="AlphaFoldDB" id="A0A2H3K8Q7"/>
<dbReference type="InterPro" id="IPR036554">
    <property type="entry name" value="GHMP_kinase_C_sf"/>
</dbReference>
<keyword evidence="1" id="KW-0418">Kinase</keyword>
<dbReference type="Proteomes" id="UP000220828">
    <property type="component" value="Unassembled WGS sequence"/>
</dbReference>
<dbReference type="SUPFAM" id="SSF54211">
    <property type="entry name" value="Ribosomal protein S5 domain 2-like"/>
    <property type="match status" value="1"/>
</dbReference>
<name>A0A2H3K8Q7_9FLAO</name>
<proteinExistence type="predicted"/>
<gene>
    <name evidence="1" type="ORF">B0A77_14210</name>
</gene>
<dbReference type="RefSeq" id="WP_097554868.1">
    <property type="nucleotide sequence ID" value="NZ_PCMW01000114.1"/>
</dbReference>
<dbReference type="InterPro" id="IPR020568">
    <property type="entry name" value="Ribosomal_Su5_D2-typ_SF"/>
</dbReference>
<evidence type="ECO:0000313" key="1">
    <source>
        <dbReference type="EMBL" id="PDS22115.1"/>
    </source>
</evidence>
<comment type="caution">
    <text evidence="1">The sequence shown here is derived from an EMBL/GenBank/DDBJ whole genome shotgun (WGS) entry which is preliminary data.</text>
</comment>
<keyword evidence="1" id="KW-0808">Transferase</keyword>
<evidence type="ECO:0000313" key="2">
    <source>
        <dbReference type="Proteomes" id="UP000220828"/>
    </source>
</evidence>
<accession>A0A2H3K8Q7</accession>
<dbReference type="GO" id="GO:0016301">
    <property type="term" value="F:kinase activity"/>
    <property type="evidence" value="ECO:0007669"/>
    <property type="project" value="UniProtKB-KW"/>
</dbReference>
<protein>
    <submittedName>
        <fullName evidence="1">GHMP kinase</fullName>
    </submittedName>
</protein>
<reference evidence="1 2" key="1">
    <citation type="submission" date="2017-09" db="EMBL/GenBank/DDBJ databases">
        <title>Whole genomes of Flavobacteriaceae.</title>
        <authorList>
            <person name="Stine C."/>
            <person name="Li C."/>
            <person name="Tadesse D."/>
        </authorList>
    </citation>
    <scope>NUCLEOTIDE SEQUENCE [LARGE SCALE GENOMIC DNA]</scope>
    <source>
        <strain evidence="1 2">ATCC 35036</strain>
    </source>
</reference>
<dbReference type="Gene3D" id="3.30.70.890">
    <property type="entry name" value="GHMP kinase, C-terminal domain"/>
    <property type="match status" value="1"/>
</dbReference>
<dbReference type="NCBIfam" id="NF040656">
    <property type="entry name" value="GHMP_GYDIA"/>
    <property type="match status" value="1"/>
</dbReference>
<dbReference type="EMBL" id="PCMW01000114">
    <property type="protein sequence ID" value="PDS22115.1"/>
    <property type="molecule type" value="Genomic_DNA"/>
</dbReference>
<organism evidence="1 2">
    <name type="scientific">Flavobacterium branchiophilum</name>
    <dbReference type="NCBI Taxonomy" id="55197"/>
    <lineage>
        <taxon>Bacteria</taxon>
        <taxon>Pseudomonadati</taxon>
        <taxon>Bacteroidota</taxon>
        <taxon>Flavobacteriia</taxon>
        <taxon>Flavobacteriales</taxon>
        <taxon>Flavobacteriaceae</taxon>
        <taxon>Flavobacterium</taxon>
    </lineage>
</organism>